<dbReference type="Gene3D" id="3.40.109.10">
    <property type="entry name" value="NADH Oxidase"/>
    <property type="match status" value="1"/>
</dbReference>
<sequence length="231" mass="25286">MLCFSKKSTAAKTGSAPSAKAASKNTRPIKTPAQYIEAISKRRSIYNLGNKLPQSPKEIADIIQSTIRQCPSSFNVQSSRAVILFGAEHHKVWEIVKAALKKVTTEEQYQQSEAKVDNCFAAGAGTVLFYEDDAAIKEQQESFPSYAESFPTFSQHASGMAQFAVWSALAQGGIGATLQHYNALIEQDLRAAFDLSENWKLVAQMPFGSIEKPADPKTHLPDEGRFIVRGA</sequence>
<dbReference type="GeneID" id="94286989"/>
<dbReference type="OrthoDB" id="270207at2759"/>
<evidence type="ECO:0000256" key="4">
    <source>
        <dbReference type="ARBA" id="ARBA00023002"/>
    </source>
</evidence>
<keyword evidence="3" id="KW-0963">Cytoplasm</keyword>
<dbReference type="Pfam" id="PF00881">
    <property type="entry name" value="Nitroreductase"/>
    <property type="match status" value="1"/>
</dbReference>
<dbReference type="KEGG" id="phet:94286989"/>
<comment type="subcellular location">
    <subcellularLocation>
        <location evidence="2">Cytoplasm</location>
    </subcellularLocation>
    <subcellularLocation>
        <location evidence="1">Nucleus</location>
    </subcellularLocation>
</comment>
<reference evidence="7 8" key="1">
    <citation type="submission" date="2021-02" db="EMBL/GenBank/DDBJ databases">
        <title>Porcisia hertigi Genome sequencing and assembly.</title>
        <authorList>
            <person name="Almutairi H."/>
            <person name="Gatherer D."/>
        </authorList>
    </citation>
    <scope>NUCLEOTIDE SEQUENCE [LARGE SCALE GENOMIC DNA]</scope>
    <source>
        <strain evidence="7 8">C119</strain>
    </source>
</reference>
<dbReference type="Proteomes" id="UP000674318">
    <property type="component" value="Unassembled WGS sequence"/>
</dbReference>
<evidence type="ECO:0000313" key="7">
    <source>
        <dbReference type="EMBL" id="KAG5490741.1"/>
    </source>
</evidence>
<accession>A0A836HCE9</accession>
<protein>
    <recommendedName>
        <fullName evidence="6">Nitroreductase domain-containing protein</fullName>
    </recommendedName>
</protein>
<keyword evidence="8" id="KW-1185">Reference proteome</keyword>
<dbReference type="InterPro" id="IPR033877">
    <property type="entry name" value="Frm2/Hbn1"/>
</dbReference>
<evidence type="ECO:0000313" key="8">
    <source>
        <dbReference type="Proteomes" id="UP000674318"/>
    </source>
</evidence>
<evidence type="ECO:0000256" key="1">
    <source>
        <dbReference type="ARBA" id="ARBA00004123"/>
    </source>
</evidence>
<dbReference type="EMBL" id="JAFJZO010000036">
    <property type="protein sequence ID" value="KAG5490741.1"/>
    <property type="molecule type" value="Genomic_DNA"/>
</dbReference>
<dbReference type="GO" id="GO:0016491">
    <property type="term" value="F:oxidoreductase activity"/>
    <property type="evidence" value="ECO:0007669"/>
    <property type="project" value="UniProtKB-KW"/>
</dbReference>
<evidence type="ECO:0000256" key="2">
    <source>
        <dbReference type="ARBA" id="ARBA00004496"/>
    </source>
</evidence>
<evidence type="ECO:0000256" key="3">
    <source>
        <dbReference type="ARBA" id="ARBA00022490"/>
    </source>
</evidence>
<keyword evidence="4" id="KW-0560">Oxidoreductase</keyword>
<proteinExistence type="predicted"/>
<dbReference type="FunFam" id="3.40.109.10:FF:000001">
    <property type="entry name" value="Nitroreductase family"/>
    <property type="match status" value="1"/>
</dbReference>
<dbReference type="PANTHER" id="PTHR43035:SF1">
    <property type="entry name" value="FATTY ACID REPRESSION MUTANT PROTEIN 2-RELATED"/>
    <property type="match status" value="1"/>
</dbReference>
<dbReference type="PANTHER" id="PTHR43035">
    <property type="entry name" value="FATTY ACID REPRESSION MUTANT PROTEIN 2-RELATED"/>
    <property type="match status" value="1"/>
</dbReference>
<dbReference type="RefSeq" id="XP_067753069.1">
    <property type="nucleotide sequence ID" value="XM_067896912.1"/>
</dbReference>
<name>A0A836HCE9_9TRYP</name>
<evidence type="ECO:0000259" key="6">
    <source>
        <dbReference type="Pfam" id="PF00881"/>
    </source>
</evidence>
<dbReference type="GO" id="GO:0034599">
    <property type="term" value="P:cellular response to oxidative stress"/>
    <property type="evidence" value="ECO:0007669"/>
    <property type="project" value="InterPro"/>
</dbReference>
<dbReference type="SUPFAM" id="SSF55469">
    <property type="entry name" value="FMN-dependent nitroreductase-like"/>
    <property type="match status" value="1"/>
</dbReference>
<dbReference type="GO" id="GO:0005634">
    <property type="term" value="C:nucleus"/>
    <property type="evidence" value="ECO:0007669"/>
    <property type="project" value="UniProtKB-SubCell"/>
</dbReference>
<dbReference type="GO" id="GO:0005737">
    <property type="term" value="C:cytoplasm"/>
    <property type="evidence" value="ECO:0007669"/>
    <property type="project" value="UniProtKB-SubCell"/>
</dbReference>
<gene>
    <name evidence="7" type="ORF">JKF63_00863</name>
</gene>
<evidence type="ECO:0000256" key="5">
    <source>
        <dbReference type="ARBA" id="ARBA00023242"/>
    </source>
</evidence>
<feature type="domain" description="Nitroreductase" evidence="6">
    <location>
        <begin position="39"/>
        <end position="208"/>
    </location>
</feature>
<dbReference type="InterPro" id="IPR000415">
    <property type="entry name" value="Nitroreductase-like"/>
</dbReference>
<dbReference type="AlphaFoldDB" id="A0A836HCE9"/>
<keyword evidence="5" id="KW-0539">Nucleus</keyword>
<dbReference type="InterPro" id="IPR029479">
    <property type="entry name" value="Nitroreductase"/>
</dbReference>
<organism evidence="7 8">
    <name type="scientific">Porcisia hertigi</name>
    <dbReference type="NCBI Taxonomy" id="2761500"/>
    <lineage>
        <taxon>Eukaryota</taxon>
        <taxon>Discoba</taxon>
        <taxon>Euglenozoa</taxon>
        <taxon>Kinetoplastea</taxon>
        <taxon>Metakinetoplastina</taxon>
        <taxon>Trypanosomatida</taxon>
        <taxon>Trypanosomatidae</taxon>
        <taxon>Leishmaniinae</taxon>
        <taxon>Porcisia</taxon>
    </lineage>
</organism>
<comment type="caution">
    <text evidence="7">The sequence shown here is derived from an EMBL/GenBank/DDBJ whole genome shotgun (WGS) entry which is preliminary data.</text>
</comment>
<dbReference type="CDD" id="cd02140">
    <property type="entry name" value="Frm2-like"/>
    <property type="match status" value="1"/>
</dbReference>